<dbReference type="Pfam" id="PF10672">
    <property type="entry name" value="Methyltrans_SAM"/>
    <property type="match status" value="1"/>
</dbReference>
<dbReference type="SUPFAM" id="SSF53335">
    <property type="entry name" value="S-adenosyl-L-methionine-dependent methyltransferases"/>
    <property type="match status" value="1"/>
</dbReference>
<evidence type="ECO:0000313" key="5">
    <source>
        <dbReference type="EMBL" id="MFC5448175.1"/>
    </source>
</evidence>
<accession>A0ABW0K4J9</accession>
<proteinExistence type="predicted"/>
<dbReference type="CDD" id="cd02440">
    <property type="entry name" value="AdoMet_MTases"/>
    <property type="match status" value="1"/>
</dbReference>
<dbReference type="PANTHER" id="PTHR43042">
    <property type="entry name" value="SAM-DEPENDENT METHYLTRANSFERASE"/>
    <property type="match status" value="1"/>
</dbReference>
<evidence type="ECO:0000256" key="3">
    <source>
        <dbReference type="ARBA" id="ARBA00022691"/>
    </source>
</evidence>
<keyword evidence="6" id="KW-1185">Reference proteome</keyword>
<dbReference type="InterPro" id="IPR029063">
    <property type="entry name" value="SAM-dependent_MTases_sf"/>
</dbReference>
<comment type="caution">
    <text evidence="5">The sequence shown here is derived from an EMBL/GenBank/DDBJ whole genome shotgun (WGS) entry which is preliminary data.</text>
</comment>
<dbReference type="RefSeq" id="WP_270880934.1">
    <property type="nucleotide sequence ID" value="NZ_JAQFVF010000043.1"/>
</dbReference>
<dbReference type="Proteomes" id="UP001596044">
    <property type="component" value="Unassembled WGS sequence"/>
</dbReference>
<evidence type="ECO:0000256" key="2">
    <source>
        <dbReference type="ARBA" id="ARBA00022679"/>
    </source>
</evidence>
<name>A0ABW0K4J9_9BACL</name>
<sequence length="288" mass="32650">MFYAKNWLDYELLDTGGGEKLERWGTYVLRRPDPQIIWPLEKETQPWRTADAHYHRSSSGGGQWQYRTELPERWTITYDEKLTFYIKPTGFKHTGLFPEQAVNWKWMIEKIQNAGRPIKVLNLFAYTGGASLACAYAGAEVCHVDASKGVVQWAKENLHLSGLGSRPVRFITDDVFKFVQREQRRGVKYDAIIMDPPSYGRGPNGETWKLEDDLYPFIQTCMSILTDNPLFLLINSYTTGISSTVLHNILSMAMKAKHGGTISSGEIGLPITHSGLMLPCGILGRWEA</sequence>
<keyword evidence="1 5" id="KW-0489">Methyltransferase</keyword>
<reference evidence="6" key="1">
    <citation type="journal article" date="2019" name="Int. J. Syst. Evol. Microbiol.">
        <title>The Global Catalogue of Microorganisms (GCM) 10K type strain sequencing project: providing services to taxonomists for standard genome sequencing and annotation.</title>
        <authorList>
            <consortium name="The Broad Institute Genomics Platform"/>
            <consortium name="The Broad Institute Genome Sequencing Center for Infectious Disease"/>
            <person name="Wu L."/>
            <person name="Ma J."/>
        </authorList>
    </citation>
    <scope>NUCLEOTIDE SEQUENCE [LARGE SCALE GENOMIC DNA]</scope>
    <source>
        <strain evidence="6">KACC 11904</strain>
    </source>
</reference>
<evidence type="ECO:0000259" key="4">
    <source>
        <dbReference type="Pfam" id="PF10672"/>
    </source>
</evidence>
<dbReference type="GO" id="GO:0032259">
    <property type="term" value="P:methylation"/>
    <property type="evidence" value="ECO:0007669"/>
    <property type="project" value="UniProtKB-KW"/>
</dbReference>
<dbReference type="InterPro" id="IPR013780">
    <property type="entry name" value="Glyco_hydro_b"/>
</dbReference>
<dbReference type="Gene3D" id="2.60.40.1180">
    <property type="entry name" value="Golgi alpha-mannosidase II"/>
    <property type="match status" value="1"/>
</dbReference>
<keyword evidence="3" id="KW-0949">S-adenosyl-L-methionine</keyword>
<keyword evidence="2 5" id="KW-0808">Transferase</keyword>
<dbReference type="EMBL" id="JBHSMJ010000009">
    <property type="protein sequence ID" value="MFC5448175.1"/>
    <property type="molecule type" value="Genomic_DNA"/>
</dbReference>
<organism evidence="5 6">
    <name type="scientific">Paenibacillus aestuarii</name>
    <dbReference type="NCBI Taxonomy" id="516965"/>
    <lineage>
        <taxon>Bacteria</taxon>
        <taxon>Bacillati</taxon>
        <taxon>Bacillota</taxon>
        <taxon>Bacilli</taxon>
        <taxon>Bacillales</taxon>
        <taxon>Paenibacillaceae</taxon>
        <taxon>Paenibacillus</taxon>
    </lineage>
</organism>
<evidence type="ECO:0000313" key="6">
    <source>
        <dbReference type="Proteomes" id="UP001596044"/>
    </source>
</evidence>
<dbReference type="Gene3D" id="3.40.50.150">
    <property type="entry name" value="Vaccinia Virus protein VP39"/>
    <property type="match status" value="1"/>
</dbReference>
<protein>
    <submittedName>
        <fullName evidence="5">Class I SAM-dependent methyltransferase</fullName>
        <ecNumber evidence="5">2.1.1.-</ecNumber>
    </submittedName>
</protein>
<feature type="domain" description="S-adenosylmethionine-dependent methyltransferase" evidence="4">
    <location>
        <begin position="62"/>
        <end position="202"/>
    </location>
</feature>
<evidence type="ECO:0000256" key="1">
    <source>
        <dbReference type="ARBA" id="ARBA00022603"/>
    </source>
</evidence>
<dbReference type="EC" id="2.1.1.-" evidence="5"/>
<gene>
    <name evidence="5" type="ORF">ACFPOG_07875</name>
</gene>
<dbReference type="InterPro" id="IPR019614">
    <property type="entry name" value="SAM-dep_methyl-trfase"/>
</dbReference>
<dbReference type="GO" id="GO:0008168">
    <property type="term" value="F:methyltransferase activity"/>
    <property type="evidence" value="ECO:0007669"/>
    <property type="project" value="UniProtKB-KW"/>
</dbReference>
<dbReference type="PANTHER" id="PTHR43042:SF2">
    <property type="entry name" value="SAM-DEPENDENT METHYLTRANSFERASE"/>
    <property type="match status" value="1"/>
</dbReference>